<evidence type="ECO:0008006" key="4">
    <source>
        <dbReference type="Google" id="ProtNLM"/>
    </source>
</evidence>
<organism evidence="2 3">
    <name type="scientific">Oceanospirillum linum</name>
    <dbReference type="NCBI Taxonomy" id="966"/>
    <lineage>
        <taxon>Bacteria</taxon>
        <taxon>Pseudomonadati</taxon>
        <taxon>Pseudomonadota</taxon>
        <taxon>Gammaproteobacteria</taxon>
        <taxon>Oceanospirillales</taxon>
        <taxon>Oceanospirillaceae</taxon>
        <taxon>Oceanospirillum</taxon>
    </lineage>
</organism>
<protein>
    <recommendedName>
        <fullName evidence="4">DUF4412 domain-containing protein</fullName>
    </recommendedName>
</protein>
<keyword evidence="1" id="KW-0732">Signal</keyword>
<feature type="signal peptide" evidence="1">
    <location>
        <begin position="1"/>
        <end position="24"/>
    </location>
</feature>
<accession>A0A1T1HFS7</accession>
<sequence length="270" mass="30402">MKIRTFFAHLGAALTLSFSSLAQADISLTYQSQANPEHRSTILVSEDFIRFENPMAPEFFMLFDAKRQHMTLVDSDKRSYSILDRETLESLSEQIEVTRRAIMAELKAGMKVANAEEKEQMAMILEQIQQLAQAPKKQLVEYQPMNKEQEINGYTCQMIEALVNGETQARLCVTKSSDVGIPDSAMSTLESFHNFSSGVHQQLNPGDTTELLFVMNSKNQLPVSIERTYPISAADEYRLTDVQTLTIPASAFKVPEAFEAKDIEDAFIVE</sequence>
<proteinExistence type="predicted"/>
<comment type="caution">
    <text evidence="2">The sequence shown here is derived from an EMBL/GenBank/DDBJ whole genome shotgun (WGS) entry which is preliminary data.</text>
</comment>
<name>A0A1T1HFS7_OCELI</name>
<dbReference type="AlphaFoldDB" id="A0A1T1HFS7"/>
<gene>
    <name evidence="2" type="ORF">BTA35_0204055</name>
</gene>
<evidence type="ECO:0000256" key="1">
    <source>
        <dbReference type="SAM" id="SignalP"/>
    </source>
</evidence>
<dbReference type="EMBL" id="MTSD02000001">
    <property type="protein sequence ID" value="OOV88662.1"/>
    <property type="molecule type" value="Genomic_DNA"/>
</dbReference>
<evidence type="ECO:0000313" key="2">
    <source>
        <dbReference type="EMBL" id="OOV88662.1"/>
    </source>
</evidence>
<evidence type="ECO:0000313" key="3">
    <source>
        <dbReference type="Proteomes" id="UP000190064"/>
    </source>
</evidence>
<dbReference type="RefSeq" id="WP_077243107.1">
    <property type="nucleotide sequence ID" value="NZ_FXTS01000004.1"/>
</dbReference>
<keyword evidence="3" id="KW-1185">Reference proteome</keyword>
<feature type="chain" id="PRO_5010584910" description="DUF4412 domain-containing protein" evidence="1">
    <location>
        <begin position="25"/>
        <end position="270"/>
    </location>
</feature>
<reference evidence="2" key="1">
    <citation type="submission" date="2017-02" db="EMBL/GenBank/DDBJ databases">
        <title>Draft Genome Sequence of the Salt Water Bacterium Oceanospirillum linum ATCC 11336.</title>
        <authorList>
            <person name="Trachtenberg A.M."/>
            <person name="Carney J.G."/>
            <person name="Linnane J.D."/>
            <person name="Rheaume B.A."/>
            <person name="Pitts N.L."/>
            <person name="Mykles D.L."/>
            <person name="Maclea K.S."/>
        </authorList>
    </citation>
    <scope>NUCLEOTIDE SEQUENCE [LARGE SCALE GENOMIC DNA]</scope>
    <source>
        <strain evidence="2">ATCC 11336</strain>
    </source>
</reference>
<dbReference type="Proteomes" id="UP000190064">
    <property type="component" value="Unassembled WGS sequence"/>
</dbReference>